<dbReference type="Proteomes" id="UP000887560">
    <property type="component" value="Unplaced"/>
</dbReference>
<keyword evidence="1" id="KW-1185">Reference proteome</keyword>
<dbReference type="AlphaFoldDB" id="A0A915NXZ0"/>
<evidence type="ECO:0000313" key="1">
    <source>
        <dbReference type="Proteomes" id="UP000887560"/>
    </source>
</evidence>
<dbReference type="WBParaSite" id="scf7180000421700.g7620">
    <property type="protein sequence ID" value="scf7180000421700.g7620"/>
    <property type="gene ID" value="scf7180000421700.g7620"/>
</dbReference>
<name>A0A915NXZ0_9BILA</name>
<proteinExistence type="predicted"/>
<sequence>MLNGQRMEIITLSTFVPAITDSPAEVDTCEHADKKENS</sequence>
<accession>A0A915NXZ0</accession>
<protein>
    <submittedName>
        <fullName evidence="2">Uncharacterized protein</fullName>
    </submittedName>
</protein>
<organism evidence="1 2">
    <name type="scientific">Meloidogyne floridensis</name>
    <dbReference type="NCBI Taxonomy" id="298350"/>
    <lineage>
        <taxon>Eukaryota</taxon>
        <taxon>Metazoa</taxon>
        <taxon>Ecdysozoa</taxon>
        <taxon>Nematoda</taxon>
        <taxon>Chromadorea</taxon>
        <taxon>Rhabditida</taxon>
        <taxon>Tylenchina</taxon>
        <taxon>Tylenchomorpha</taxon>
        <taxon>Tylenchoidea</taxon>
        <taxon>Meloidogynidae</taxon>
        <taxon>Meloidogyninae</taxon>
        <taxon>Meloidogyne</taxon>
    </lineage>
</organism>
<evidence type="ECO:0000313" key="2">
    <source>
        <dbReference type="WBParaSite" id="scf7180000421700.g7620"/>
    </source>
</evidence>
<reference evidence="2" key="1">
    <citation type="submission" date="2022-11" db="UniProtKB">
        <authorList>
            <consortium name="WormBaseParasite"/>
        </authorList>
    </citation>
    <scope>IDENTIFICATION</scope>
</reference>